<evidence type="ECO:0000313" key="2">
    <source>
        <dbReference type="Proteomes" id="UP001456562"/>
    </source>
</evidence>
<dbReference type="EMBL" id="JBEJUE010000021">
    <property type="protein sequence ID" value="MER0427055.1"/>
    <property type="molecule type" value="Genomic_DNA"/>
</dbReference>
<comment type="caution">
    <text evidence="1">The sequence shown here is derived from an EMBL/GenBank/DDBJ whole genome shotgun (WGS) entry which is preliminary data.</text>
</comment>
<reference evidence="1 2" key="1">
    <citation type="submission" date="2024-01" db="EMBL/GenBank/DDBJ databases">
        <title>Metagenomic exploration of the rhizosphere soil microbial community and their significance in facilitating the development of wild simulated ginseng.</title>
        <authorList>
            <person name="Huang J."/>
        </authorList>
    </citation>
    <scope>NUCLEOTIDE SEQUENCE [LARGE SCALE GENOMIC DNA]</scope>
    <source>
        <strain evidence="1 2">WY141</strain>
    </source>
</reference>
<evidence type="ECO:0000313" key="1">
    <source>
        <dbReference type="EMBL" id="MER0427055.1"/>
    </source>
</evidence>
<keyword evidence="2" id="KW-1185">Reference proteome</keyword>
<protein>
    <submittedName>
        <fullName evidence="1">Uncharacterized protein</fullName>
    </submittedName>
</protein>
<name>A0ABV1Q7B2_STRMI</name>
<accession>A0ABV1Q7B2</accession>
<dbReference type="RefSeq" id="WP_267888374.1">
    <property type="nucleotide sequence ID" value="NZ_JBEJUE010000021.1"/>
</dbReference>
<dbReference type="Proteomes" id="UP001456562">
    <property type="component" value="Unassembled WGS sequence"/>
</dbReference>
<organism evidence="1 2">
    <name type="scientific">Streptomyces microflavus</name>
    <name type="common">Streptomyces lipmanii</name>
    <dbReference type="NCBI Taxonomy" id="1919"/>
    <lineage>
        <taxon>Bacteria</taxon>
        <taxon>Bacillati</taxon>
        <taxon>Actinomycetota</taxon>
        <taxon>Actinomycetes</taxon>
        <taxon>Kitasatosporales</taxon>
        <taxon>Streptomycetaceae</taxon>
        <taxon>Streptomyces</taxon>
    </lineage>
</organism>
<sequence length="40" mass="4297">MSGFRSPAAEKQCPYKVTTTAGIVTAHYTARLTGVTCQYS</sequence>
<proteinExistence type="predicted"/>
<gene>
    <name evidence="1" type="ORF">ABR748_22910</name>
</gene>